<evidence type="ECO:0000313" key="10">
    <source>
        <dbReference type="Proteomes" id="UP000580474"/>
    </source>
</evidence>
<dbReference type="CDD" id="cd07099">
    <property type="entry name" value="ALDH_DDALDH"/>
    <property type="match status" value="1"/>
</dbReference>
<dbReference type="AlphaFoldDB" id="A0A840NIZ8"/>
<evidence type="ECO:0000256" key="2">
    <source>
        <dbReference type="ARBA" id="ARBA00023002"/>
    </source>
</evidence>
<reference evidence="9 10" key="1">
    <citation type="submission" date="2020-08" db="EMBL/GenBank/DDBJ databases">
        <title>Sequencing the genomes of 1000 actinobacteria strains.</title>
        <authorList>
            <person name="Klenk H.-P."/>
        </authorList>
    </citation>
    <scope>NUCLEOTIDE SEQUENCE [LARGE SCALE GENOMIC DNA]</scope>
    <source>
        <strain evidence="9 10">DSM 45582</strain>
    </source>
</reference>
<dbReference type="InterPro" id="IPR016161">
    <property type="entry name" value="Ald_DH/histidinol_DH"/>
</dbReference>
<evidence type="ECO:0000256" key="4">
    <source>
        <dbReference type="PIRSR" id="PIRSR036492-1"/>
    </source>
</evidence>
<evidence type="ECO:0000256" key="7">
    <source>
        <dbReference type="SAM" id="MobiDB-lite"/>
    </source>
</evidence>
<dbReference type="GO" id="GO:0006081">
    <property type="term" value="P:aldehyde metabolic process"/>
    <property type="evidence" value="ECO:0007669"/>
    <property type="project" value="InterPro"/>
</dbReference>
<dbReference type="RefSeq" id="WP_184478868.1">
    <property type="nucleotide sequence ID" value="NZ_JACHIV010000001.1"/>
</dbReference>
<keyword evidence="10" id="KW-1185">Reference proteome</keyword>
<proteinExistence type="inferred from homology"/>
<dbReference type="Gene3D" id="3.40.605.10">
    <property type="entry name" value="Aldehyde Dehydrogenase, Chain A, domain 1"/>
    <property type="match status" value="1"/>
</dbReference>
<dbReference type="Pfam" id="PF00171">
    <property type="entry name" value="Aldedh"/>
    <property type="match status" value="1"/>
</dbReference>
<evidence type="ECO:0000256" key="3">
    <source>
        <dbReference type="PIRNR" id="PIRNR036492"/>
    </source>
</evidence>
<dbReference type="PIRSF" id="PIRSF036492">
    <property type="entry name" value="ALDH"/>
    <property type="match status" value="1"/>
</dbReference>
<feature type="domain" description="Aldehyde dehydrogenase" evidence="8">
    <location>
        <begin position="10"/>
        <end position="458"/>
    </location>
</feature>
<dbReference type="SUPFAM" id="SSF53720">
    <property type="entry name" value="ALDH-like"/>
    <property type="match status" value="1"/>
</dbReference>
<evidence type="ECO:0000256" key="6">
    <source>
        <dbReference type="RuleBase" id="RU003345"/>
    </source>
</evidence>
<dbReference type="Gene3D" id="3.40.309.10">
    <property type="entry name" value="Aldehyde Dehydrogenase, Chain A, domain 2"/>
    <property type="match status" value="1"/>
</dbReference>
<dbReference type="EMBL" id="JACHIV010000001">
    <property type="protein sequence ID" value="MBB5069142.1"/>
    <property type="molecule type" value="Genomic_DNA"/>
</dbReference>
<comment type="similarity">
    <text evidence="1 3 6">Belongs to the aldehyde dehydrogenase family.</text>
</comment>
<evidence type="ECO:0000259" key="8">
    <source>
        <dbReference type="Pfam" id="PF00171"/>
    </source>
</evidence>
<dbReference type="InterPro" id="IPR012394">
    <property type="entry name" value="Aldehyde_DH_NAD(P)"/>
</dbReference>
<gene>
    <name evidence="9" type="ORF">BJ969_002230</name>
</gene>
<dbReference type="PROSITE" id="PS00687">
    <property type="entry name" value="ALDEHYDE_DEHYDR_GLU"/>
    <property type="match status" value="1"/>
</dbReference>
<dbReference type="PANTHER" id="PTHR11699">
    <property type="entry name" value="ALDEHYDE DEHYDROGENASE-RELATED"/>
    <property type="match status" value="1"/>
</dbReference>
<dbReference type="InterPro" id="IPR029510">
    <property type="entry name" value="Ald_DH_CS_GLU"/>
</dbReference>
<feature type="active site" evidence="4">
    <location>
        <position position="279"/>
    </location>
</feature>
<feature type="active site" evidence="4 5">
    <location>
        <position position="245"/>
    </location>
</feature>
<dbReference type="Proteomes" id="UP000580474">
    <property type="component" value="Unassembled WGS sequence"/>
</dbReference>
<dbReference type="InterPro" id="IPR015590">
    <property type="entry name" value="Aldehyde_DH_dom"/>
</dbReference>
<dbReference type="GO" id="GO:0016620">
    <property type="term" value="F:oxidoreductase activity, acting on the aldehyde or oxo group of donors, NAD or NADP as acceptor"/>
    <property type="evidence" value="ECO:0007669"/>
    <property type="project" value="InterPro"/>
</dbReference>
<name>A0A840NIZ8_9PSEU</name>
<feature type="compositionally biased region" description="Low complexity" evidence="7">
    <location>
        <begin position="1"/>
        <end position="12"/>
    </location>
</feature>
<keyword evidence="2 3" id="KW-0560">Oxidoreductase</keyword>
<sequence>MTETTTSTATTSERLRSTNPADGTLVAEFDVDGPQQVAAAVGRAREAATWWSGLSFRDRERHLLRWAAHLTRHAEELSELTRSENGKPNDDAYLELTLTLEHIRWAAKNARSVLRSRSVSPGLLMANQSARIEQRPLGVVGVIGPWNYPLFTPNGSIAYALAAGNTVVFKPSEHTPAVGKFYADAFAAANPEAPPGVLGVIQGDGATGAALCRSGVDKLAFTGSTATGKKIMASCAESLTPVLVECGGKDALIVAADADVRAAADAAVWGAMSNSGQTCVGVERIYVVRSVREQFLAEVERRLRRVRAGTDYGPMTVPSQVDIVRGHVEDALAHGATAVVGGAESVRAPYVDPVLLVDVDEDSAAVREETFGPTMTVRTVESADEAVRLTNATEYGLAATVFSRKHGTDIARRIRAGATSINSVLGFAGVSALPFGGVGDSGFGRIHGAEGMLEFSRSHSLTRQRFALPGMALMSFDRTASTMRTIKRVVTYRHGRAK</sequence>
<protein>
    <recommendedName>
        <fullName evidence="3">Aldehyde dehydrogenase</fullName>
    </recommendedName>
</protein>
<evidence type="ECO:0000313" key="9">
    <source>
        <dbReference type="EMBL" id="MBB5069142.1"/>
    </source>
</evidence>
<dbReference type="InterPro" id="IPR016162">
    <property type="entry name" value="Ald_DH_N"/>
</dbReference>
<feature type="region of interest" description="Disordered" evidence="7">
    <location>
        <begin position="1"/>
        <end position="22"/>
    </location>
</feature>
<dbReference type="InterPro" id="IPR016163">
    <property type="entry name" value="Ald_DH_C"/>
</dbReference>
<organism evidence="9 10">
    <name type="scientific">Saccharopolyspora gloriosae</name>
    <dbReference type="NCBI Taxonomy" id="455344"/>
    <lineage>
        <taxon>Bacteria</taxon>
        <taxon>Bacillati</taxon>
        <taxon>Actinomycetota</taxon>
        <taxon>Actinomycetes</taxon>
        <taxon>Pseudonocardiales</taxon>
        <taxon>Pseudonocardiaceae</taxon>
        <taxon>Saccharopolyspora</taxon>
    </lineage>
</organism>
<accession>A0A840NIZ8</accession>
<comment type="caution">
    <text evidence="9">The sequence shown here is derived from an EMBL/GenBank/DDBJ whole genome shotgun (WGS) entry which is preliminary data.</text>
</comment>
<evidence type="ECO:0000256" key="5">
    <source>
        <dbReference type="PROSITE-ProRule" id="PRU10007"/>
    </source>
</evidence>
<evidence type="ECO:0000256" key="1">
    <source>
        <dbReference type="ARBA" id="ARBA00009986"/>
    </source>
</evidence>